<dbReference type="GO" id="GO:0034040">
    <property type="term" value="F:ATPase-coupled lipid transmembrane transporter activity"/>
    <property type="evidence" value="ECO:0007669"/>
    <property type="project" value="TreeGrafter"/>
</dbReference>
<dbReference type="AlphaFoldDB" id="A0A3S2UQA7"/>
<organism evidence="12 13">
    <name type="scientific">Rubrivivax albus</name>
    <dbReference type="NCBI Taxonomy" id="2499835"/>
    <lineage>
        <taxon>Bacteria</taxon>
        <taxon>Pseudomonadati</taxon>
        <taxon>Pseudomonadota</taxon>
        <taxon>Betaproteobacteria</taxon>
        <taxon>Burkholderiales</taxon>
        <taxon>Sphaerotilaceae</taxon>
        <taxon>Rubrivivax</taxon>
    </lineage>
</organism>
<evidence type="ECO:0000256" key="1">
    <source>
        <dbReference type="ARBA" id="ARBA00004651"/>
    </source>
</evidence>
<dbReference type="Gene3D" id="1.20.1560.10">
    <property type="entry name" value="ABC transporter type 1, transmembrane domain"/>
    <property type="match status" value="1"/>
</dbReference>
<evidence type="ECO:0000313" key="12">
    <source>
        <dbReference type="EMBL" id="RVT51688.1"/>
    </source>
</evidence>
<protein>
    <submittedName>
        <fullName evidence="12">ABC transporter ATP-binding protein</fullName>
    </submittedName>
</protein>
<feature type="transmembrane region" description="Helical" evidence="9">
    <location>
        <begin position="136"/>
        <end position="154"/>
    </location>
</feature>
<evidence type="ECO:0000256" key="3">
    <source>
        <dbReference type="ARBA" id="ARBA00022692"/>
    </source>
</evidence>
<comment type="caution">
    <text evidence="12">The sequence shown here is derived from an EMBL/GenBank/DDBJ whole genome shotgun (WGS) entry which is preliminary data.</text>
</comment>
<dbReference type="InterPro" id="IPR039421">
    <property type="entry name" value="Type_1_exporter"/>
</dbReference>
<dbReference type="Gene3D" id="3.40.50.300">
    <property type="entry name" value="P-loop containing nucleotide triphosphate hydrolases"/>
    <property type="match status" value="1"/>
</dbReference>
<dbReference type="InterPro" id="IPR011527">
    <property type="entry name" value="ABC1_TM_dom"/>
</dbReference>
<keyword evidence="2" id="KW-1003">Cell membrane</keyword>
<evidence type="ECO:0000256" key="8">
    <source>
        <dbReference type="SAM" id="MobiDB-lite"/>
    </source>
</evidence>
<gene>
    <name evidence="12" type="ORF">ENE75_12825</name>
</gene>
<feature type="region of interest" description="Disordered" evidence="8">
    <location>
        <begin position="323"/>
        <end position="343"/>
    </location>
</feature>
<evidence type="ECO:0000256" key="5">
    <source>
        <dbReference type="ARBA" id="ARBA00022840"/>
    </source>
</evidence>
<feature type="transmembrane region" description="Helical" evidence="9">
    <location>
        <begin position="274"/>
        <end position="296"/>
    </location>
</feature>
<dbReference type="Proteomes" id="UP000288178">
    <property type="component" value="Unassembled WGS sequence"/>
</dbReference>
<proteinExistence type="predicted"/>
<keyword evidence="4" id="KW-0547">Nucleotide-binding</keyword>
<evidence type="ECO:0000313" key="13">
    <source>
        <dbReference type="Proteomes" id="UP000288178"/>
    </source>
</evidence>
<keyword evidence="6 9" id="KW-1133">Transmembrane helix</keyword>
<keyword evidence="7 9" id="KW-0472">Membrane</keyword>
<name>A0A3S2UQA7_9BURK</name>
<dbReference type="InterPro" id="IPR036640">
    <property type="entry name" value="ABC1_TM_sf"/>
</dbReference>
<dbReference type="InterPro" id="IPR027417">
    <property type="entry name" value="P-loop_NTPase"/>
</dbReference>
<keyword evidence="3 9" id="KW-0812">Transmembrane</keyword>
<evidence type="ECO:0000256" key="6">
    <source>
        <dbReference type="ARBA" id="ARBA00022989"/>
    </source>
</evidence>
<feature type="transmembrane region" description="Helical" evidence="9">
    <location>
        <begin position="238"/>
        <end position="262"/>
    </location>
</feature>
<sequence>MNGALPDAFDGPGRRALAALVANGLAQAACVVAGALAVRTVFQGLGTVGAAGPALWAILLVLAGSGAALAGLRWLERVQAERLGQTYAARVRLLLFDALARQPQRVAARAHGALLMRVAGDSAALRRWLARGVPRLIVGGLAGGLALAVLLRWLAPVGGVALAAYALTAVALATAARRTTPAVRAARRRQAALAAELGDRLGALATVHLFGQAGRERRRLDRRQRAVVQAMVAQRRALAGLAALSQAGAAVAAALALGAGAWWVQQGGATVADLAGAVALLALAGPSVAGLGRVAADHEAARVARERLGALLTGMSSAPAIAAGPATHAEPHGSGPAAGQERQVTRPGGAIAVALRAVTLRGVVDDVTASVPPGGRVAIVGANGAGKSSLLALACGLVAPDSGDLTLDGMPIAALSPADLRRRVGVVSPEVPLLRGTLGRNLSYARPRASVGRRERVAALCGVDELLQQLPQGEATRLAGGARNLSWGQRQRIAWARALLSGPGLLLLDEPDAHLDAASAGHLDRILQRFPGTVLMVTHDLQRLRMADEVWHLEAGRLVERGTPADLLAGATRTRTLFARQLRRVS</sequence>
<dbReference type="EMBL" id="SACT01000003">
    <property type="protein sequence ID" value="RVT51688.1"/>
    <property type="molecule type" value="Genomic_DNA"/>
</dbReference>
<keyword evidence="13" id="KW-1185">Reference proteome</keyword>
<dbReference type="SUPFAM" id="SSF90123">
    <property type="entry name" value="ABC transporter transmembrane region"/>
    <property type="match status" value="1"/>
</dbReference>
<keyword evidence="5 12" id="KW-0067">ATP-binding</keyword>
<evidence type="ECO:0000256" key="7">
    <source>
        <dbReference type="ARBA" id="ARBA00023136"/>
    </source>
</evidence>
<evidence type="ECO:0000256" key="2">
    <source>
        <dbReference type="ARBA" id="ARBA00022475"/>
    </source>
</evidence>
<dbReference type="Pfam" id="PF00664">
    <property type="entry name" value="ABC_membrane"/>
    <property type="match status" value="1"/>
</dbReference>
<feature type="transmembrane region" description="Helical" evidence="9">
    <location>
        <begin position="20"/>
        <end position="42"/>
    </location>
</feature>
<dbReference type="PANTHER" id="PTHR24221:SF654">
    <property type="entry name" value="ATP-BINDING CASSETTE SUB-FAMILY B MEMBER 6"/>
    <property type="match status" value="1"/>
</dbReference>
<dbReference type="GO" id="GO:0140359">
    <property type="term" value="F:ABC-type transporter activity"/>
    <property type="evidence" value="ECO:0007669"/>
    <property type="project" value="InterPro"/>
</dbReference>
<feature type="transmembrane region" description="Helical" evidence="9">
    <location>
        <begin position="160"/>
        <end position="179"/>
    </location>
</feature>
<dbReference type="InterPro" id="IPR003439">
    <property type="entry name" value="ABC_transporter-like_ATP-bd"/>
</dbReference>
<dbReference type="SUPFAM" id="SSF52540">
    <property type="entry name" value="P-loop containing nucleoside triphosphate hydrolases"/>
    <property type="match status" value="1"/>
</dbReference>
<dbReference type="InterPro" id="IPR003593">
    <property type="entry name" value="AAA+_ATPase"/>
</dbReference>
<feature type="transmembrane region" description="Helical" evidence="9">
    <location>
        <begin position="54"/>
        <end position="75"/>
    </location>
</feature>
<dbReference type="PANTHER" id="PTHR24221">
    <property type="entry name" value="ATP-BINDING CASSETTE SUB-FAMILY B"/>
    <property type="match status" value="1"/>
</dbReference>
<dbReference type="PROSITE" id="PS50893">
    <property type="entry name" value="ABC_TRANSPORTER_2"/>
    <property type="match status" value="1"/>
</dbReference>
<reference evidence="12 13" key="1">
    <citation type="submission" date="2019-01" db="EMBL/GenBank/DDBJ databases">
        <authorList>
            <person name="Chen W.-M."/>
        </authorList>
    </citation>
    <scope>NUCLEOTIDE SEQUENCE [LARGE SCALE GENOMIC DNA]</scope>
    <source>
        <strain evidence="12 13">ICH-3</strain>
    </source>
</reference>
<dbReference type="RefSeq" id="WP_128198689.1">
    <property type="nucleotide sequence ID" value="NZ_SACT01000003.1"/>
</dbReference>
<dbReference type="OrthoDB" id="8541474at2"/>
<dbReference type="PROSITE" id="PS50929">
    <property type="entry name" value="ABC_TM1F"/>
    <property type="match status" value="1"/>
</dbReference>
<accession>A0A3S2UQA7</accession>
<evidence type="ECO:0000256" key="4">
    <source>
        <dbReference type="ARBA" id="ARBA00022741"/>
    </source>
</evidence>
<feature type="domain" description="ABC transporter" evidence="10">
    <location>
        <begin position="339"/>
        <end position="580"/>
    </location>
</feature>
<evidence type="ECO:0000259" key="10">
    <source>
        <dbReference type="PROSITE" id="PS50893"/>
    </source>
</evidence>
<dbReference type="SMART" id="SM00382">
    <property type="entry name" value="AAA"/>
    <property type="match status" value="1"/>
</dbReference>
<dbReference type="GO" id="GO:0005886">
    <property type="term" value="C:plasma membrane"/>
    <property type="evidence" value="ECO:0007669"/>
    <property type="project" value="UniProtKB-SubCell"/>
</dbReference>
<dbReference type="Pfam" id="PF00005">
    <property type="entry name" value="ABC_tran"/>
    <property type="match status" value="1"/>
</dbReference>
<dbReference type="GO" id="GO:0016887">
    <property type="term" value="F:ATP hydrolysis activity"/>
    <property type="evidence" value="ECO:0007669"/>
    <property type="project" value="InterPro"/>
</dbReference>
<evidence type="ECO:0000259" key="11">
    <source>
        <dbReference type="PROSITE" id="PS50929"/>
    </source>
</evidence>
<feature type="domain" description="ABC transmembrane type-1" evidence="11">
    <location>
        <begin position="24"/>
        <end position="300"/>
    </location>
</feature>
<evidence type="ECO:0000256" key="9">
    <source>
        <dbReference type="SAM" id="Phobius"/>
    </source>
</evidence>
<comment type="subcellular location">
    <subcellularLocation>
        <location evidence="1">Cell membrane</location>
        <topology evidence="1">Multi-pass membrane protein</topology>
    </subcellularLocation>
</comment>
<dbReference type="GO" id="GO:0005524">
    <property type="term" value="F:ATP binding"/>
    <property type="evidence" value="ECO:0007669"/>
    <property type="project" value="UniProtKB-KW"/>
</dbReference>